<evidence type="ECO:0000256" key="1">
    <source>
        <dbReference type="SAM" id="Coils"/>
    </source>
</evidence>
<dbReference type="InterPro" id="IPR019052">
    <property type="entry name" value="DUF2383"/>
</dbReference>
<dbReference type="InterPro" id="IPR012347">
    <property type="entry name" value="Ferritin-like"/>
</dbReference>
<name>A0AAP2DBB9_9BACT</name>
<dbReference type="Proteomes" id="UP001319180">
    <property type="component" value="Unassembled WGS sequence"/>
</dbReference>
<dbReference type="EMBL" id="JAHESC010000017">
    <property type="protein sequence ID" value="MBT1687480.1"/>
    <property type="molecule type" value="Genomic_DNA"/>
</dbReference>
<organism evidence="3 4">
    <name type="scientific">Dawidia soli</name>
    <dbReference type="NCBI Taxonomy" id="2782352"/>
    <lineage>
        <taxon>Bacteria</taxon>
        <taxon>Pseudomonadati</taxon>
        <taxon>Bacteroidota</taxon>
        <taxon>Cytophagia</taxon>
        <taxon>Cytophagales</taxon>
        <taxon>Chryseotaleaceae</taxon>
        <taxon>Dawidia</taxon>
    </lineage>
</organism>
<dbReference type="CDD" id="cd00657">
    <property type="entry name" value="Ferritin_like"/>
    <property type="match status" value="1"/>
</dbReference>
<dbReference type="InterPro" id="IPR016920">
    <property type="entry name" value="UCP029477"/>
</dbReference>
<evidence type="ECO:0000313" key="4">
    <source>
        <dbReference type="Proteomes" id="UP001319180"/>
    </source>
</evidence>
<reference evidence="3 4" key="1">
    <citation type="submission" date="2021-05" db="EMBL/GenBank/DDBJ databases">
        <title>A Polyphasic approach of four new species of the genus Ohtaekwangia: Ohtaekwangia histidinii sp. nov., Ohtaekwangia cretensis sp. nov., Ohtaekwangia indiensis sp. nov., Ohtaekwangia reichenbachii sp. nov. from diverse environment.</title>
        <authorList>
            <person name="Octaviana S."/>
        </authorList>
    </citation>
    <scope>NUCLEOTIDE SEQUENCE [LARGE SCALE GENOMIC DNA]</scope>
    <source>
        <strain evidence="3 4">PWU37</strain>
    </source>
</reference>
<sequence length="161" mass="18326">MKANNEKLIAVLNDLIRINYDRIEGYEKAVEEIRDFSEAEIKSIFIKMADDSRKHRTELTQAVVQLGGEPATDTTTAGDIYRVWMDVKTTFAGNDVLASLQLCEYGEDKALEAYKTALATDVTWPTDIRAMIEKERASLKSSHDRIKRYRDEYASAEKSSH</sequence>
<evidence type="ECO:0000313" key="3">
    <source>
        <dbReference type="EMBL" id="MBT1687480.1"/>
    </source>
</evidence>
<protein>
    <submittedName>
        <fullName evidence="3">PA2169 family four-helix-bundle protein</fullName>
    </submittedName>
</protein>
<comment type="caution">
    <text evidence="3">The sequence shown here is derived from an EMBL/GenBank/DDBJ whole genome shotgun (WGS) entry which is preliminary data.</text>
</comment>
<feature type="domain" description="DUF2383" evidence="2">
    <location>
        <begin position="9"/>
        <end position="119"/>
    </location>
</feature>
<evidence type="ECO:0000259" key="2">
    <source>
        <dbReference type="Pfam" id="PF09537"/>
    </source>
</evidence>
<keyword evidence="4" id="KW-1185">Reference proteome</keyword>
<dbReference type="RefSeq" id="WP_254090712.1">
    <property type="nucleotide sequence ID" value="NZ_JAHESC010000017.1"/>
</dbReference>
<keyword evidence="1" id="KW-0175">Coiled coil</keyword>
<dbReference type="AlphaFoldDB" id="A0AAP2DBB9"/>
<dbReference type="SUPFAM" id="SSF47240">
    <property type="entry name" value="Ferritin-like"/>
    <property type="match status" value="1"/>
</dbReference>
<accession>A0AAP2DBB9</accession>
<proteinExistence type="predicted"/>
<dbReference type="Pfam" id="PF09537">
    <property type="entry name" value="DUF2383"/>
    <property type="match status" value="1"/>
</dbReference>
<dbReference type="NCBIfam" id="TIGR02284">
    <property type="entry name" value="PA2169 family four-helix-bundle protein"/>
    <property type="match status" value="1"/>
</dbReference>
<dbReference type="PIRSF" id="PIRSF029477">
    <property type="entry name" value="UCP029477"/>
    <property type="match status" value="1"/>
</dbReference>
<gene>
    <name evidence="3" type="ORF">KK078_12995</name>
</gene>
<dbReference type="InterPro" id="IPR011971">
    <property type="entry name" value="CHP02284"/>
</dbReference>
<dbReference type="Gene3D" id="1.20.1260.10">
    <property type="match status" value="1"/>
</dbReference>
<feature type="coiled-coil region" evidence="1">
    <location>
        <begin position="132"/>
        <end position="159"/>
    </location>
</feature>
<dbReference type="InterPro" id="IPR009078">
    <property type="entry name" value="Ferritin-like_SF"/>
</dbReference>